<name>A0A8K0P4C7_LADFU</name>
<keyword evidence="9" id="KW-1185">Reference proteome</keyword>
<dbReference type="GO" id="GO:0032040">
    <property type="term" value="C:small-subunit processome"/>
    <property type="evidence" value="ECO:0007669"/>
    <property type="project" value="TreeGrafter"/>
</dbReference>
<keyword evidence="4" id="KW-0539">Nucleus</keyword>
<dbReference type="InterPro" id="IPR036322">
    <property type="entry name" value="WD40_repeat_dom_sf"/>
</dbReference>
<comment type="subcellular location">
    <subcellularLocation>
        <location evidence="1">Nucleus</location>
    </subcellularLocation>
</comment>
<feature type="repeat" description="WD" evidence="5">
    <location>
        <begin position="187"/>
        <end position="228"/>
    </location>
</feature>
<evidence type="ECO:0000256" key="7">
    <source>
        <dbReference type="SAM" id="MobiDB-lite"/>
    </source>
</evidence>
<dbReference type="Pfam" id="PF00400">
    <property type="entry name" value="WD40"/>
    <property type="match status" value="6"/>
</dbReference>
<dbReference type="FunFam" id="2.130.10.10:FF:000509">
    <property type="entry name" value="U3 small nucleolar RNA-interacting protein"/>
    <property type="match status" value="1"/>
</dbReference>
<feature type="repeat" description="WD" evidence="5">
    <location>
        <begin position="362"/>
        <end position="394"/>
    </location>
</feature>
<keyword evidence="6" id="KW-0175">Coiled coil</keyword>
<dbReference type="Gene3D" id="2.130.10.10">
    <property type="entry name" value="YVTN repeat-like/Quinoprotein amine dehydrogenase"/>
    <property type="match status" value="1"/>
</dbReference>
<evidence type="ECO:0000256" key="1">
    <source>
        <dbReference type="ARBA" id="ARBA00004123"/>
    </source>
</evidence>
<dbReference type="SUPFAM" id="SSF50978">
    <property type="entry name" value="WD40 repeat-like"/>
    <property type="match status" value="1"/>
</dbReference>
<comment type="caution">
    <text evidence="8">The sequence shown here is derived from an EMBL/GenBank/DDBJ whole genome shotgun (WGS) entry which is preliminary data.</text>
</comment>
<dbReference type="AlphaFoldDB" id="A0A8K0P4C7"/>
<gene>
    <name evidence="8" type="ORF">J437_LFUL013536</name>
</gene>
<dbReference type="CDD" id="cd00200">
    <property type="entry name" value="WD40"/>
    <property type="match status" value="1"/>
</dbReference>
<dbReference type="InterPro" id="IPR039241">
    <property type="entry name" value="Rrp9-like"/>
</dbReference>
<dbReference type="PANTHER" id="PTHR19865">
    <property type="entry name" value="U3 SMALL NUCLEOLAR RNA INTERACTING PROTEIN 2"/>
    <property type="match status" value="1"/>
</dbReference>
<dbReference type="InterPro" id="IPR015943">
    <property type="entry name" value="WD40/YVTN_repeat-like_dom_sf"/>
</dbReference>
<feature type="coiled-coil region" evidence="6">
    <location>
        <begin position="66"/>
        <end position="96"/>
    </location>
</feature>
<reference evidence="8" key="2">
    <citation type="submission" date="2017-10" db="EMBL/GenBank/DDBJ databases">
        <title>Ladona fulva Genome sequencing and assembly.</title>
        <authorList>
            <person name="Murali S."/>
            <person name="Richards S."/>
            <person name="Bandaranaike D."/>
            <person name="Bellair M."/>
            <person name="Blankenburg K."/>
            <person name="Chao H."/>
            <person name="Dinh H."/>
            <person name="Doddapaneni H."/>
            <person name="Dugan-Rocha S."/>
            <person name="Elkadiri S."/>
            <person name="Gnanaolivu R."/>
            <person name="Hernandez B."/>
            <person name="Skinner E."/>
            <person name="Javaid M."/>
            <person name="Lee S."/>
            <person name="Li M."/>
            <person name="Ming W."/>
            <person name="Munidasa M."/>
            <person name="Muniz J."/>
            <person name="Nguyen L."/>
            <person name="Hughes D."/>
            <person name="Osuji N."/>
            <person name="Pu L.-L."/>
            <person name="Puazo M."/>
            <person name="Qu C."/>
            <person name="Quiroz J."/>
            <person name="Raj R."/>
            <person name="Weissenberger G."/>
            <person name="Xin Y."/>
            <person name="Zou X."/>
            <person name="Han Y."/>
            <person name="Worley K."/>
            <person name="Muzny D."/>
            <person name="Gibbs R."/>
        </authorList>
    </citation>
    <scope>NUCLEOTIDE SEQUENCE</scope>
    <source>
        <strain evidence="8">Sampled in the wild</strain>
    </source>
</reference>
<sequence>MPFFKRGPSAKGSSVSKGKKRKSVSATKKSVIVNGDEDDEIPSDLEEDTFRRLDESFSEEDHDAEETAQEKRLKLAKKYLEEIEKEEKQRSESSEIAKDAIAHRLKEDNLQLAGKLRRNVADQYVGFKSDGINFFRCKDHKLSITCLVVSSDDLSMFSGSKDGVIVKWSISERKRLLCAPSRSDRKKNKSEGTVNCLALSSDDKFLASGDDCKRVRIWNPDNLELLQTFTSHREAVTGVAFRMNSHQLFSVSKDRTVKLWSIDDMCYVETMYGHMSGITSVDAMTQERAITSGGHDNTIRLWQVVQETQLVFKGHTGTIEVVKFINEGSFVSCGDDGQLCLWTLSKKKPLFTVLEAHGKQVINDEPNWISSIGALVNTDLIVSGSSDNAVKLWKCDVSSKCLTKVLEIPVAGFANAIQFTRNGDFLLVGVGQEHRLGRWSRLPEAKNGIFLIPLVKKKEINTE</sequence>
<feature type="repeat" description="WD" evidence="5">
    <location>
        <begin position="312"/>
        <end position="352"/>
    </location>
</feature>
<accession>A0A8K0P4C7</accession>
<evidence type="ECO:0000256" key="6">
    <source>
        <dbReference type="SAM" id="Coils"/>
    </source>
</evidence>
<dbReference type="GO" id="GO:0034511">
    <property type="term" value="F:U3 snoRNA binding"/>
    <property type="evidence" value="ECO:0007669"/>
    <property type="project" value="InterPro"/>
</dbReference>
<feature type="compositionally biased region" description="Acidic residues" evidence="7">
    <location>
        <begin position="35"/>
        <end position="46"/>
    </location>
</feature>
<evidence type="ECO:0000256" key="4">
    <source>
        <dbReference type="ARBA" id="ARBA00023242"/>
    </source>
</evidence>
<feature type="region of interest" description="Disordered" evidence="7">
    <location>
        <begin position="1"/>
        <end position="46"/>
    </location>
</feature>
<dbReference type="PROSITE" id="PS50082">
    <property type="entry name" value="WD_REPEATS_2"/>
    <property type="match status" value="6"/>
</dbReference>
<dbReference type="PRINTS" id="PR00320">
    <property type="entry name" value="GPROTEINBRPT"/>
</dbReference>
<evidence type="ECO:0000256" key="3">
    <source>
        <dbReference type="ARBA" id="ARBA00022737"/>
    </source>
</evidence>
<dbReference type="EMBL" id="KZ308490">
    <property type="protein sequence ID" value="KAG8230494.1"/>
    <property type="molecule type" value="Genomic_DNA"/>
</dbReference>
<keyword evidence="2 5" id="KW-0853">WD repeat</keyword>
<dbReference type="SMART" id="SM00320">
    <property type="entry name" value="WD40"/>
    <property type="match status" value="6"/>
</dbReference>
<reference evidence="8" key="1">
    <citation type="submission" date="2013-04" db="EMBL/GenBank/DDBJ databases">
        <authorList>
            <person name="Qu J."/>
            <person name="Murali S.C."/>
            <person name="Bandaranaike D."/>
            <person name="Bellair M."/>
            <person name="Blankenburg K."/>
            <person name="Chao H."/>
            <person name="Dinh H."/>
            <person name="Doddapaneni H."/>
            <person name="Downs B."/>
            <person name="Dugan-Rocha S."/>
            <person name="Elkadiri S."/>
            <person name="Gnanaolivu R.D."/>
            <person name="Hernandez B."/>
            <person name="Javaid M."/>
            <person name="Jayaseelan J.C."/>
            <person name="Lee S."/>
            <person name="Li M."/>
            <person name="Ming W."/>
            <person name="Munidasa M."/>
            <person name="Muniz J."/>
            <person name="Nguyen L."/>
            <person name="Ongeri F."/>
            <person name="Osuji N."/>
            <person name="Pu L.-L."/>
            <person name="Puazo M."/>
            <person name="Qu C."/>
            <person name="Quiroz J."/>
            <person name="Raj R."/>
            <person name="Weissenberger G."/>
            <person name="Xin Y."/>
            <person name="Zou X."/>
            <person name="Han Y."/>
            <person name="Richards S."/>
            <person name="Worley K."/>
            <person name="Muzny D."/>
            <person name="Gibbs R."/>
        </authorList>
    </citation>
    <scope>NUCLEOTIDE SEQUENCE</scope>
    <source>
        <strain evidence="8">Sampled in the wild</strain>
    </source>
</reference>
<evidence type="ECO:0000313" key="9">
    <source>
        <dbReference type="Proteomes" id="UP000792457"/>
    </source>
</evidence>
<evidence type="ECO:0000256" key="5">
    <source>
        <dbReference type="PROSITE-ProRule" id="PRU00221"/>
    </source>
</evidence>
<keyword evidence="3" id="KW-0677">Repeat</keyword>
<feature type="repeat" description="WD" evidence="5">
    <location>
        <begin position="137"/>
        <end position="178"/>
    </location>
</feature>
<evidence type="ECO:0000256" key="2">
    <source>
        <dbReference type="ARBA" id="ARBA00022574"/>
    </source>
</evidence>
<feature type="repeat" description="WD" evidence="5">
    <location>
        <begin position="229"/>
        <end position="270"/>
    </location>
</feature>
<dbReference type="InterPro" id="IPR001680">
    <property type="entry name" value="WD40_rpt"/>
</dbReference>
<dbReference type="OrthoDB" id="189968at2759"/>
<feature type="repeat" description="WD" evidence="5">
    <location>
        <begin position="271"/>
        <end position="304"/>
    </location>
</feature>
<dbReference type="PANTHER" id="PTHR19865:SF0">
    <property type="entry name" value="U3 SMALL NUCLEOLAR RNA-INTERACTING PROTEIN 2"/>
    <property type="match status" value="1"/>
</dbReference>
<dbReference type="PROSITE" id="PS50294">
    <property type="entry name" value="WD_REPEATS_REGION"/>
    <property type="match status" value="2"/>
</dbReference>
<evidence type="ECO:0000313" key="8">
    <source>
        <dbReference type="EMBL" id="KAG8230494.1"/>
    </source>
</evidence>
<proteinExistence type="predicted"/>
<organism evidence="8 9">
    <name type="scientific">Ladona fulva</name>
    <name type="common">Scarce chaser dragonfly</name>
    <name type="synonym">Libellula fulva</name>
    <dbReference type="NCBI Taxonomy" id="123851"/>
    <lineage>
        <taxon>Eukaryota</taxon>
        <taxon>Metazoa</taxon>
        <taxon>Ecdysozoa</taxon>
        <taxon>Arthropoda</taxon>
        <taxon>Hexapoda</taxon>
        <taxon>Insecta</taxon>
        <taxon>Pterygota</taxon>
        <taxon>Palaeoptera</taxon>
        <taxon>Odonata</taxon>
        <taxon>Epiprocta</taxon>
        <taxon>Anisoptera</taxon>
        <taxon>Libelluloidea</taxon>
        <taxon>Libellulidae</taxon>
        <taxon>Ladona</taxon>
    </lineage>
</organism>
<dbReference type="InterPro" id="IPR020472">
    <property type="entry name" value="WD40_PAC1"/>
</dbReference>
<dbReference type="Proteomes" id="UP000792457">
    <property type="component" value="Unassembled WGS sequence"/>
</dbReference>
<protein>
    <recommendedName>
        <fullName evidence="10">U3 small nucleolar RNA-interacting protein 2</fullName>
    </recommendedName>
</protein>
<evidence type="ECO:0008006" key="10">
    <source>
        <dbReference type="Google" id="ProtNLM"/>
    </source>
</evidence>